<dbReference type="EMBL" id="CAJJDN010000115">
    <property type="protein sequence ID" value="CAD8117801.1"/>
    <property type="molecule type" value="Genomic_DNA"/>
</dbReference>
<reference evidence="1" key="1">
    <citation type="submission" date="2021-01" db="EMBL/GenBank/DDBJ databases">
        <authorList>
            <consortium name="Genoscope - CEA"/>
            <person name="William W."/>
        </authorList>
    </citation>
    <scope>NUCLEOTIDE SEQUENCE</scope>
</reference>
<name>A0A8S1QQM8_9CILI</name>
<evidence type="ECO:0000313" key="2">
    <source>
        <dbReference type="Proteomes" id="UP000692954"/>
    </source>
</evidence>
<protein>
    <submittedName>
        <fullName evidence="1">Uncharacterized protein</fullName>
    </submittedName>
</protein>
<proteinExistence type="predicted"/>
<organism evidence="1 2">
    <name type="scientific">Paramecium sonneborni</name>
    <dbReference type="NCBI Taxonomy" id="65129"/>
    <lineage>
        <taxon>Eukaryota</taxon>
        <taxon>Sar</taxon>
        <taxon>Alveolata</taxon>
        <taxon>Ciliophora</taxon>
        <taxon>Intramacronucleata</taxon>
        <taxon>Oligohymenophorea</taxon>
        <taxon>Peniculida</taxon>
        <taxon>Parameciidae</taxon>
        <taxon>Paramecium</taxon>
    </lineage>
</organism>
<keyword evidence="2" id="KW-1185">Reference proteome</keyword>
<gene>
    <name evidence="1" type="ORF">PSON_ATCC_30995.1.T1150024</name>
</gene>
<evidence type="ECO:0000313" key="1">
    <source>
        <dbReference type="EMBL" id="CAD8117801.1"/>
    </source>
</evidence>
<accession>A0A8S1QQM8</accession>
<comment type="caution">
    <text evidence="1">The sequence shown here is derived from an EMBL/GenBank/DDBJ whole genome shotgun (WGS) entry which is preliminary data.</text>
</comment>
<sequence>MERNISLCQIKQKQYIQKHQILLNILQIRIKNLFKNTNKTAFQCDISNPEFRNQKNQLSLKLKYYLLINWEETINQNEQFYQNILKILDGCQAQKDQRFKIIKDLTEFYYINMSFFKTIQYLKLNSSELLKKKWIVLRVKSRQYRISRYYIQNFVQYLYIKNIEN</sequence>
<dbReference type="AlphaFoldDB" id="A0A8S1QQM8"/>
<dbReference type="Proteomes" id="UP000692954">
    <property type="component" value="Unassembled WGS sequence"/>
</dbReference>